<dbReference type="PANTHER" id="PTHR31623:SF122">
    <property type="entry name" value="HXXXD-TYPE ACYL-TRANSFERASE FAMILY PROTEIN"/>
    <property type="match status" value="1"/>
</dbReference>
<dbReference type="Pfam" id="PF02458">
    <property type="entry name" value="Transferase"/>
    <property type="match status" value="1"/>
</dbReference>
<comment type="similarity">
    <text evidence="1">Belongs to the plant acyltransferase family.</text>
</comment>
<proteinExistence type="inferred from homology"/>
<name>A0A6P5TVA6_PRUAV</name>
<evidence type="ECO:0000313" key="6">
    <source>
        <dbReference type="RefSeq" id="XP_021831718.1"/>
    </source>
</evidence>
<keyword evidence="4" id="KW-1185">Reference proteome</keyword>
<keyword evidence="3" id="KW-0012">Acyltransferase</keyword>
<dbReference type="KEGG" id="pavi:110771679"/>
<reference evidence="5 6" key="1">
    <citation type="submission" date="2025-04" db="UniProtKB">
        <authorList>
            <consortium name="RefSeq"/>
        </authorList>
    </citation>
    <scope>IDENTIFICATION</scope>
</reference>
<dbReference type="AlphaFoldDB" id="A0A6P5TVA6"/>
<evidence type="ECO:0000256" key="3">
    <source>
        <dbReference type="ARBA" id="ARBA00023315"/>
    </source>
</evidence>
<dbReference type="RefSeq" id="XP_021801656.1">
    <property type="nucleotide sequence ID" value="XM_021945964.1"/>
</dbReference>
<dbReference type="RefSeq" id="XP_021831718.1">
    <property type="nucleotide sequence ID" value="XM_021976026.1"/>
</dbReference>
<dbReference type="GeneID" id="110771679"/>
<dbReference type="GO" id="GO:0016746">
    <property type="term" value="F:acyltransferase activity"/>
    <property type="evidence" value="ECO:0007669"/>
    <property type="project" value="UniProtKB-KW"/>
</dbReference>
<dbReference type="Gramene" id="Pav_sc0000095.1_g190.1.br:mrna">
    <property type="protein sequence ID" value="Pav_sc0000095.1_g190.1.br:CDS:1"/>
    <property type="gene ID" value="Pav_sc0000095.1_g190.1.br"/>
</dbReference>
<protein>
    <submittedName>
        <fullName evidence="5 6">Deacetylvindoline O-acetyltransferase-like</fullName>
    </submittedName>
</protein>
<dbReference type="Proteomes" id="UP000515124">
    <property type="component" value="Unplaced"/>
</dbReference>
<evidence type="ECO:0000256" key="1">
    <source>
        <dbReference type="ARBA" id="ARBA00009861"/>
    </source>
</evidence>
<accession>A0A6P5TVA6</accession>
<evidence type="ECO:0000313" key="4">
    <source>
        <dbReference type="Proteomes" id="UP000515124"/>
    </source>
</evidence>
<dbReference type="KEGG" id="pavi:110745816"/>
<dbReference type="InterPro" id="IPR023213">
    <property type="entry name" value="CAT-like_dom_sf"/>
</dbReference>
<gene>
    <name evidence="6" type="primary">LOC110771679</name>
    <name evidence="5" type="synonym">LOC110745816</name>
</gene>
<evidence type="ECO:0000313" key="5">
    <source>
        <dbReference type="RefSeq" id="XP_021801656.1"/>
    </source>
</evidence>
<dbReference type="PANTHER" id="PTHR31623">
    <property type="entry name" value="F21J9.9"/>
    <property type="match status" value="1"/>
</dbReference>
<evidence type="ECO:0000256" key="2">
    <source>
        <dbReference type="ARBA" id="ARBA00022679"/>
    </source>
</evidence>
<dbReference type="Gramene" id="Pav_sc0005880.1_g020.1.br:mrna">
    <property type="protein sequence ID" value="Pav_sc0005880.1_g020.1.br:CDS:1"/>
    <property type="gene ID" value="Pav_sc0005880.1_g020.1.br"/>
</dbReference>
<sequence>MEASRSNLGMSLRPSVLRHTVNLRKRVTLLLPENLAGNFMGYFTSRAEESLIDLKDLASKIRKGSEQVKEKYAAKVGFDSKETCQELEDHYRDLIDNEDIDNYNCPSFCRFTFYETHFGWGKPAWVSFASFPIKNVIVVMVHRMILSL</sequence>
<organism evidence="4 6">
    <name type="scientific">Prunus avium</name>
    <name type="common">Cherry</name>
    <name type="synonym">Cerasus avium</name>
    <dbReference type="NCBI Taxonomy" id="42229"/>
    <lineage>
        <taxon>Eukaryota</taxon>
        <taxon>Viridiplantae</taxon>
        <taxon>Streptophyta</taxon>
        <taxon>Embryophyta</taxon>
        <taxon>Tracheophyta</taxon>
        <taxon>Spermatophyta</taxon>
        <taxon>Magnoliopsida</taxon>
        <taxon>eudicotyledons</taxon>
        <taxon>Gunneridae</taxon>
        <taxon>Pentapetalae</taxon>
        <taxon>rosids</taxon>
        <taxon>fabids</taxon>
        <taxon>Rosales</taxon>
        <taxon>Rosaceae</taxon>
        <taxon>Amygdaloideae</taxon>
        <taxon>Amygdaleae</taxon>
        <taxon>Prunus</taxon>
    </lineage>
</organism>
<dbReference type="Gene3D" id="3.30.559.10">
    <property type="entry name" value="Chloramphenicol acetyltransferase-like domain"/>
    <property type="match status" value="1"/>
</dbReference>
<keyword evidence="2" id="KW-0808">Transferase</keyword>